<protein>
    <submittedName>
        <fullName evidence="2">GC-rich sequence DNA-binding factor domain-containing protein</fullName>
    </submittedName>
</protein>
<dbReference type="EMBL" id="PKPP01000539">
    <property type="protein sequence ID" value="PWA91503.1"/>
    <property type="molecule type" value="Genomic_DNA"/>
</dbReference>
<evidence type="ECO:0000313" key="2">
    <source>
        <dbReference type="EMBL" id="PWA91503.1"/>
    </source>
</evidence>
<dbReference type="PANTHER" id="PTHR23329">
    <property type="entry name" value="TUFTELIN-INTERACTING PROTEIN 11-RELATED"/>
    <property type="match status" value="1"/>
</dbReference>
<dbReference type="GO" id="GO:0003677">
    <property type="term" value="F:DNA binding"/>
    <property type="evidence" value="ECO:0007669"/>
    <property type="project" value="UniProtKB-KW"/>
</dbReference>
<dbReference type="Pfam" id="PF01585">
    <property type="entry name" value="G-patch"/>
    <property type="match status" value="1"/>
</dbReference>
<proteinExistence type="predicted"/>
<evidence type="ECO:0000313" key="3">
    <source>
        <dbReference type="Proteomes" id="UP000245207"/>
    </source>
</evidence>
<dbReference type="Proteomes" id="UP000245207">
    <property type="component" value="Unassembled WGS sequence"/>
</dbReference>
<dbReference type="InterPro" id="IPR045211">
    <property type="entry name" value="TFP11/STIP/Ntr1"/>
</dbReference>
<dbReference type="OrthoDB" id="29523at2759"/>
<comment type="caution">
    <text evidence="2">The sequence shown here is derived from an EMBL/GenBank/DDBJ whole genome shotgun (WGS) entry which is preliminary data.</text>
</comment>
<dbReference type="InterPro" id="IPR000467">
    <property type="entry name" value="G_patch_dom"/>
</dbReference>
<dbReference type="PROSITE" id="PS50174">
    <property type="entry name" value="G_PATCH"/>
    <property type="match status" value="1"/>
</dbReference>
<evidence type="ECO:0000259" key="1">
    <source>
        <dbReference type="PROSITE" id="PS50174"/>
    </source>
</evidence>
<dbReference type="AlphaFoldDB" id="A0A2U1Q0N8"/>
<dbReference type="GO" id="GO:0071008">
    <property type="term" value="C:U2-type post-mRNA release spliceosomal complex"/>
    <property type="evidence" value="ECO:0007669"/>
    <property type="project" value="TreeGrafter"/>
</dbReference>
<dbReference type="PANTHER" id="PTHR23329:SF1">
    <property type="entry name" value="TUFTELIN-INTERACTING PROTEIN 11"/>
    <property type="match status" value="1"/>
</dbReference>
<reference evidence="2 3" key="1">
    <citation type="journal article" date="2018" name="Mol. Plant">
        <title>The genome of Artemisia annua provides insight into the evolution of Asteraceae family and artemisinin biosynthesis.</title>
        <authorList>
            <person name="Shen Q."/>
            <person name="Zhang L."/>
            <person name="Liao Z."/>
            <person name="Wang S."/>
            <person name="Yan T."/>
            <person name="Shi P."/>
            <person name="Liu M."/>
            <person name="Fu X."/>
            <person name="Pan Q."/>
            <person name="Wang Y."/>
            <person name="Lv Z."/>
            <person name="Lu X."/>
            <person name="Zhang F."/>
            <person name="Jiang W."/>
            <person name="Ma Y."/>
            <person name="Chen M."/>
            <person name="Hao X."/>
            <person name="Li L."/>
            <person name="Tang Y."/>
            <person name="Lv G."/>
            <person name="Zhou Y."/>
            <person name="Sun X."/>
            <person name="Brodelius P.E."/>
            <person name="Rose J.K.C."/>
            <person name="Tang K."/>
        </authorList>
    </citation>
    <scope>NUCLEOTIDE SEQUENCE [LARGE SCALE GENOMIC DNA]</scope>
    <source>
        <strain evidence="3">cv. Huhao1</strain>
        <tissue evidence="2">Leaf</tissue>
    </source>
</reference>
<gene>
    <name evidence="2" type="ORF">CTI12_AA090420</name>
</gene>
<sequence>MGIGSKLMKKMRWDGGPLGKYGQGIANPIEVDIRPKFLGLGYNNYKETANVTASQEPSDTGGVGSF</sequence>
<dbReference type="SMART" id="SM00443">
    <property type="entry name" value="G_patch"/>
    <property type="match status" value="1"/>
</dbReference>
<keyword evidence="2" id="KW-0238">DNA-binding</keyword>
<feature type="domain" description="G-patch" evidence="1">
    <location>
        <begin position="1"/>
        <end position="45"/>
    </location>
</feature>
<dbReference type="GO" id="GO:0000390">
    <property type="term" value="P:spliceosomal complex disassembly"/>
    <property type="evidence" value="ECO:0007669"/>
    <property type="project" value="InterPro"/>
</dbReference>
<name>A0A2U1Q0N8_ARTAN</name>
<organism evidence="2 3">
    <name type="scientific">Artemisia annua</name>
    <name type="common">Sweet wormwood</name>
    <dbReference type="NCBI Taxonomy" id="35608"/>
    <lineage>
        <taxon>Eukaryota</taxon>
        <taxon>Viridiplantae</taxon>
        <taxon>Streptophyta</taxon>
        <taxon>Embryophyta</taxon>
        <taxon>Tracheophyta</taxon>
        <taxon>Spermatophyta</taxon>
        <taxon>Magnoliopsida</taxon>
        <taxon>eudicotyledons</taxon>
        <taxon>Gunneridae</taxon>
        <taxon>Pentapetalae</taxon>
        <taxon>asterids</taxon>
        <taxon>campanulids</taxon>
        <taxon>Asterales</taxon>
        <taxon>Asteraceae</taxon>
        <taxon>Asteroideae</taxon>
        <taxon>Anthemideae</taxon>
        <taxon>Artemisiinae</taxon>
        <taxon>Artemisia</taxon>
    </lineage>
</organism>
<keyword evidence="3" id="KW-1185">Reference proteome</keyword>
<accession>A0A2U1Q0N8</accession>
<dbReference type="STRING" id="35608.A0A2U1Q0N8"/>